<dbReference type="NCBIfam" id="NF033550">
    <property type="entry name" value="transpos_ISL3"/>
    <property type="match status" value="1"/>
</dbReference>
<accession>A0A6I1EDA9</accession>
<dbReference type="AlphaFoldDB" id="A0A6I1EDA9"/>
<protein>
    <submittedName>
        <fullName evidence="3">ISL3 family transposase</fullName>
    </submittedName>
</protein>
<comment type="caution">
    <text evidence="3">The sequence shown here is derived from an EMBL/GenBank/DDBJ whole genome shotgun (WGS) entry which is preliminary data.</text>
</comment>
<gene>
    <name evidence="3" type="ORF">GBM95_11665</name>
</gene>
<evidence type="ECO:0000313" key="3">
    <source>
        <dbReference type="EMBL" id="KAB7651130.1"/>
    </source>
</evidence>
<dbReference type="EMBL" id="WEHX01000181">
    <property type="protein sequence ID" value="KAB7651130.1"/>
    <property type="molecule type" value="Genomic_DNA"/>
</dbReference>
<proteinExistence type="predicted"/>
<sequence>MNRIVPSECLPLEEERSLIEALLSRTPFSSSGERLWQIVYPGYSLARFDISPGSTLDLHLEPAGDPICPACGKACTHIKDSSKRTVKEASFLGVERTLVHLNIRRVRCNCGCRRTERITWLDPNCRYTRRLASEVQTALRSGRSISEVSCSFNLNWKAVKGLDKDQLKFLFDDPDVSSLRRMAIDEFAIHKGHKYATAFMDLDAGKVFYVVKGKTQNAIEVVFQWLKDKGVADQIECVAVDMNAGFPAMVKKHLPKATLVYDLFHVMQHFTRDVLIEGRKFLFKEKSKALSAAAEAEASNAGSTPMDLRKAKREAKKELRGAEWLMVRSIDALLESARERLGNLIKDNAMLAALYPIAEQLRGIWRAASRENAAALLAELTELLDAIAEQFSFQPARLFAAMLRSRSSGIVAACTHRVGTNRLEGANNKIKVLKRIAYGFRDFEYFALKI</sequence>
<dbReference type="Proteomes" id="UP000430564">
    <property type="component" value="Unassembled WGS sequence"/>
</dbReference>
<dbReference type="Pfam" id="PF13542">
    <property type="entry name" value="HTH_Tnp_ISL3"/>
    <property type="match status" value="1"/>
</dbReference>
<dbReference type="PANTHER" id="PTHR33498">
    <property type="entry name" value="TRANSPOSASE FOR INSERTION SEQUENCE ELEMENT IS1557"/>
    <property type="match status" value="1"/>
</dbReference>
<dbReference type="Pfam" id="PF01610">
    <property type="entry name" value="DDE_Tnp_ISL3"/>
    <property type="match status" value="1"/>
</dbReference>
<name>A0A6I1EDA9_9BURK</name>
<dbReference type="InterPro" id="IPR032877">
    <property type="entry name" value="Transposase_HTH"/>
</dbReference>
<evidence type="ECO:0000259" key="2">
    <source>
        <dbReference type="Pfam" id="PF13542"/>
    </source>
</evidence>
<dbReference type="InterPro" id="IPR002560">
    <property type="entry name" value="Transposase_DDE"/>
</dbReference>
<evidence type="ECO:0000313" key="4">
    <source>
        <dbReference type="Proteomes" id="UP000430564"/>
    </source>
</evidence>
<evidence type="ECO:0000259" key="1">
    <source>
        <dbReference type="Pfam" id="PF01610"/>
    </source>
</evidence>
<dbReference type="PANTHER" id="PTHR33498:SF1">
    <property type="entry name" value="TRANSPOSASE FOR INSERTION SEQUENCE ELEMENT IS1557"/>
    <property type="match status" value="1"/>
</dbReference>
<organism evidence="3 4">
    <name type="scientific">Sutterella seckii</name>
    <dbReference type="NCBI Taxonomy" id="1944635"/>
    <lineage>
        <taxon>Bacteria</taxon>
        <taxon>Pseudomonadati</taxon>
        <taxon>Pseudomonadota</taxon>
        <taxon>Betaproteobacteria</taxon>
        <taxon>Burkholderiales</taxon>
        <taxon>Sutterellaceae</taxon>
        <taxon>Sutterella</taxon>
    </lineage>
</organism>
<dbReference type="RefSeq" id="WP_152159246.1">
    <property type="nucleotide sequence ID" value="NZ_WEHX01000181.1"/>
</dbReference>
<dbReference type="OrthoDB" id="46712at2"/>
<reference evidence="3 4" key="1">
    <citation type="submission" date="2019-10" db="EMBL/GenBank/DDBJ databases">
        <title>Genome diversity of Sutterella seckii.</title>
        <authorList>
            <person name="Chaplin A.V."/>
            <person name="Sokolova S.R."/>
            <person name="Mosin K.A."/>
            <person name="Ivanova E.L."/>
            <person name="Kochetkova T.O."/>
            <person name="Goltsov A.Y."/>
            <person name="Trofimov D.Y."/>
            <person name="Efimov B.A."/>
        </authorList>
    </citation>
    <scope>NUCLEOTIDE SEQUENCE [LARGE SCALE GENOMIC DNA]</scope>
    <source>
        <strain evidence="3 4">ASD393</strain>
    </source>
</reference>
<feature type="non-terminal residue" evidence="3">
    <location>
        <position position="450"/>
    </location>
</feature>
<feature type="domain" description="Transposase IS204/IS1001/IS1096/IS1165 helix-turn-helix" evidence="2">
    <location>
        <begin position="116"/>
        <end position="164"/>
    </location>
</feature>
<dbReference type="InterPro" id="IPR047951">
    <property type="entry name" value="Transpos_ISL3"/>
</dbReference>
<feature type="domain" description="Transposase IS204/IS1001/IS1096/IS1165 DDE" evidence="1">
    <location>
        <begin position="183"/>
        <end position="450"/>
    </location>
</feature>